<dbReference type="PANTHER" id="PTHR34406">
    <property type="entry name" value="PROTEIN YCEI"/>
    <property type="match status" value="1"/>
</dbReference>
<protein>
    <submittedName>
        <fullName evidence="3">YceI family protein</fullName>
    </submittedName>
</protein>
<dbReference type="InterPro" id="IPR019734">
    <property type="entry name" value="TPR_rpt"/>
</dbReference>
<feature type="repeat" description="TPR" evidence="1">
    <location>
        <begin position="262"/>
        <end position="295"/>
    </location>
</feature>
<dbReference type="InterPro" id="IPR007372">
    <property type="entry name" value="Lipid/polyisoprenoid-bd_YceI"/>
</dbReference>
<dbReference type="Pfam" id="PF04264">
    <property type="entry name" value="YceI"/>
    <property type="match status" value="1"/>
</dbReference>
<dbReference type="SUPFAM" id="SSF48452">
    <property type="entry name" value="TPR-like"/>
    <property type="match status" value="1"/>
</dbReference>
<name>A0ABU3LDI0_9FLAO</name>
<evidence type="ECO:0000259" key="2">
    <source>
        <dbReference type="SMART" id="SM00867"/>
    </source>
</evidence>
<proteinExistence type="predicted"/>
<accession>A0ABU3LDI0</accession>
<dbReference type="PANTHER" id="PTHR34406:SF1">
    <property type="entry name" value="PROTEIN YCEI"/>
    <property type="match status" value="1"/>
</dbReference>
<dbReference type="InterPro" id="IPR011990">
    <property type="entry name" value="TPR-like_helical_dom_sf"/>
</dbReference>
<organism evidence="3 4">
    <name type="scientific">Asprobacillus argus</name>
    <dbReference type="NCBI Taxonomy" id="3076534"/>
    <lineage>
        <taxon>Bacteria</taxon>
        <taxon>Pseudomonadati</taxon>
        <taxon>Bacteroidota</taxon>
        <taxon>Flavobacteriia</taxon>
        <taxon>Flavobacteriales</taxon>
        <taxon>Flavobacteriaceae</taxon>
        <taxon>Asprobacillus</taxon>
    </lineage>
</organism>
<evidence type="ECO:0000313" key="4">
    <source>
        <dbReference type="Proteomes" id="UP001257277"/>
    </source>
</evidence>
<feature type="domain" description="Lipid/polyisoprenoid-binding YceI-like" evidence="2">
    <location>
        <begin position="39"/>
        <end position="205"/>
    </location>
</feature>
<keyword evidence="4" id="KW-1185">Reference proteome</keyword>
<dbReference type="Proteomes" id="UP001257277">
    <property type="component" value="Unassembled WGS sequence"/>
</dbReference>
<dbReference type="InterPro" id="IPR036761">
    <property type="entry name" value="TTHA0802/YceI-like_sf"/>
</dbReference>
<dbReference type="PROSITE" id="PS50005">
    <property type="entry name" value="TPR"/>
    <property type="match status" value="1"/>
</dbReference>
<dbReference type="Gene3D" id="2.40.128.110">
    <property type="entry name" value="Lipid/polyisoprenoid-binding, YceI-like"/>
    <property type="match status" value="1"/>
</dbReference>
<dbReference type="SMART" id="SM00867">
    <property type="entry name" value="YceI"/>
    <property type="match status" value="1"/>
</dbReference>
<keyword evidence="1" id="KW-0802">TPR repeat</keyword>
<dbReference type="SUPFAM" id="SSF101874">
    <property type="entry name" value="YceI-like"/>
    <property type="match status" value="1"/>
</dbReference>
<evidence type="ECO:0000256" key="1">
    <source>
        <dbReference type="PROSITE-ProRule" id="PRU00339"/>
    </source>
</evidence>
<gene>
    <name evidence="3" type="ORF">RQM59_05230</name>
</gene>
<dbReference type="EMBL" id="JAVTTO010000002">
    <property type="protein sequence ID" value="MDT7831771.1"/>
    <property type="molecule type" value="Genomic_DNA"/>
</dbReference>
<sequence length="351" mass="40124">MKTITFIDRKKRLFIWATLCLFIVTVGHSQSKKIDMKDRFQINKDGSYVTFETSYFGFPLIRGAIKSYQATIFYDPEHIDKTSATIRFGAETVTTAHDKRDKQLHGTSFLDTGNFPGMWFQGTKVTTTDKGFDLTGKMSIKNINKEVTVHIEKPTVMRKAMGLRDLMMMKGWLKLNRKDFSLGTNSPMGQKLGDEIKIEFHFLCSNYTIDYLKASYVKEVSPGHGHPVGIVYTEIKTNGLKSGKKKLESLVKDPSYAKANWMSVLANLGWILMVDGYADEGLEFYKMALKRNPKHLPSLLRMGDAYVIGGYYDKALNHFKREHTLPERARFTHIPHMIKLLSGSFELNNMK</sequence>
<reference evidence="3 4" key="1">
    <citation type="submission" date="2023-09" db="EMBL/GenBank/DDBJ databases">
        <title>Novel taxa isolated from Blanes Bay.</title>
        <authorList>
            <person name="Rey-Velasco X."/>
            <person name="Lucena T."/>
        </authorList>
    </citation>
    <scope>NUCLEOTIDE SEQUENCE [LARGE SCALE GENOMIC DNA]</scope>
    <source>
        <strain evidence="3 4">S356</strain>
    </source>
</reference>
<evidence type="ECO:0000313" key="3">
    <source>
        <dbReference type="EMBL" id="MDT7831771.1"/>
    </source>
</evidence>
<dbReference type="RefSeq" id="WP_349241027.1">
    <property type="nucleotide sequence ID" value="NZ_JAVTTO010000002.1"/>
</dbReference>
<dbReference type="Gene3D" id="1.25.40.10">
    <property type="entry name" value="Tetratricopeptide repeat domain"/>
    <property type="match status" value="1"/>
</dbReference>
<comment type="caution">
    <text evidence="3">The sequence shown here is derived from an EMBL/GenBank/DDBJ whole genome shotgun (WGS) entry which is preliminary data.</text>
</comment>